<proteinExistence type="predicted"/>
<dbReference type="Pfam" id="PF14378">
    <property type="entry name" value="PAP2_3"/>
    <property type="match status" value="1"/>
</dbReference>
<feature type="transmembrane region" description="Helical" evidence="5">
    <location>
        <begin position="196"/>
        <end position="218"/>
    </location>
</feature>
<evidence type="ECO:0000313" key="7">
    <source>
        <dbReference type="EMBL" id="MET1491865.1"/>
    </source>
</evidence>
<dbReference type="EMBL" id="JBEWLZ010000017">
    <property type="protein sequence ID" value="MET1491865.1"/>
    <property type="molecule type" value="Genomic_DNA"/>
</dbReference>
<comment type="caution">
    <text evidence="7">The sequence shown here is derived from an EMBL/GenBank/DDBJ whole genome shotgun (WGS) entry which is preliminary data.</text>
</comment>
<feature type="transmembrane region" description="Helical" evidence="5">
    <location>
        <begin position="173"/>
        <end position="190"/>
    </location>
</feature>
<dbReference type="PANTHER" id="PTHR31310:SF7">
    <property type="entry name" value="PA-PHOSPHATASE RELATED-FAMILY PROTEIN DDB_G0268928"/>
    <property type="match status" value="1"/>
</dbReference>
<evidence type="ECO:0000256" key="5">
    <source>
        <dbReference type="SAM" id="Phobius"/>
    </source>
</evidence>
<keyword evidence="3 5" id="KW-1133">Transmembrane helix</keyword>
<evidence type="ECO:0000256" key="2">
    <source>
        <dbReference type="ARBA" id="ARBA00022692"/>
    </source>
</evidence>
<sequence>MESSAVGQGVSFPLRFIRSFLTCFWFKAIGTTAFTTVFFVAYIHLLKNPSGPVTEVPLTWFDAAIGFQPAALIPYLSLWLYVSLPPTFLLTRTELVKYGLHIGLMCITGLLIFWLWPTAVPPANIDWARYPGMAFLKGIDAAGNACPSLHVATALFSAIWLEHLLRRFAAPRGLRWFSALWCLAIIWSTVATRQHVVLDAVAGTALALLFAGLSFRFVRVLPRSSAKTEILEKKRAIASTRC</sequence>
<reference evidence="7 8" key="1">
    <citation type="submission" date="2024-07" db="EMBL/GenBank/DDBJ databases">
        <title>Uliginosibacterium paludis KCTC:42655.</title>
        <authorList>
            <person name="Kim M.K."/>
        </authorList>
    </citation>
    <scope>NUCLEOTIDE SEQUENCE [LARGE SCALE GENOMIC DNA]</scope>
    <source>
        <strain evidence="7 8">KCTC 42655</strain>
    </source>
</reference>
<evidence type="ECO:0000256" key="1">
    <source>
        <dbReference type="ARBA" id="ARBA00004141"/>
    </source>
</evidence>
<feature type="domain" description="Inositolphosphotransferase Aur1/Ipt1" evidence="6">
    <location>
        <begin position="66"/>
        <end position="211"/>
    </location>
</feature>
<evidence type="ECO:0000313" key="8">
    <source>
        <dbReference type="Proteomes" id="UP001548590"/>
    </source>
</evidence>
<keyword evidence="4 5" id="KW-0472">Membrane</keyword>
<comment type="subcellular location">
    <subcellularLocation>
        <location evidence="1">Membrane</location>
        <topology evidence="1">Multi-pass membrane protein</topology>
    </subcellularLocation>
</comment>
<feature type="transmembrane region" description="Helical" evidence="5">
    <location>
        <begin position="65"/>
        <end position="84"/>
    </location>
</feature>
<feature type="transmembrane region" description="Helical" evidence="5">
    <location>
        <begin position="96"/>
        <end position="116"/>
    </location>
</feature>
<dbReference type="Gene3D" id="1.20.144.10">
    <property type="entry name" value="Phosphatidic acid phosphatase type 2/haloperoxidase"/>
    <property type="match status" value="1"/>
</dbReference>
<protein>
    <submittedName>
        <fullName evidence="7">Phosphatase PAP2 family protein</fullName>
    </submittedName>
</protein>
<dbReference type="PANTHER" id="PTHR31310">
    <property type="match status" value="1"/>
</dbReference>
<keyword evidence="2 5" id="KW-0812">Transmembrane</keyword>
<evidence type="ECO:0000256" key="3">
    <source>
        <dbReference type="ARBA" id="ARBA00022989"/>
    </source>
</evidence>
<evidence type="ECO:0000259" key="6">
    <source>
        <dbReference type="Pfam" id="PF14378"/>
    </source>
</evidence>
<dbReference type="InterPro" id="IPR026841">
    <property type="entry name" value="Aur1/Ipt1"/>
</dbReference>
<gene>
    <name evidence="7" type="ORF">ABVT11_18645</name>
</gene>
<feature type="transmembrane region" description="Helical" evidence="5">
    <location>
        <begin position="24"/>
        <end position="45"/>
    </location>
</feature>
<feature type="transmembrane region" description="Helical" evidence="5">
    <location>
        <begin position="141"/>
        <end position="161"/>
    </location>
</feature>
<organism evidence="7 8">
    <name type="scientific">Uliginosibacterium paludis</name>
    <dbReference type="NCBI Taxonomy" id="1615952"/>
    <lineage>
        <taxon>Bacteria</taxon>
        <taxon>Pseudomonadati</taxon>
        <taxon>Pseudomonadota</taxon>
        <taxon>Betaproteobacteria</taxon>
        <taxon>Rhodocyclales</taxon>
        <taxon>Zoogloeaceae</taxon>
        <taxon>Uliginosibacterium</taxon>
    </lineage>
</organism>
<dbReference type="RefSeq" id="WP_345928104.1">
    <property type="nucleotide sequence ID" value="NZ_JBDIVF010000005.1"/>
</dbReference>
<keyword evidence="8" id="KW-1185">Reference proteome</keyword>
<evidence type="ECO:0000256" key="4">
    <source>
        <dbReference type="ARBA" id="ARBA00023136"/>
    </source>
</evidence>
<accession>A0ABV2CVB0</accession>
<name>A0ABV2CVB0_9RHOO</name>
<dbReference type="InterPro" id="IPR052185">
    <property type="entry name" value="IPC_Synthase-Related"/>
</dbReference>
<dbReference type="Proteomes" id="UP001548590">
    <property type="component" value="Unassembled WGS sequence"/>
</dbReference>